<keyword evidence="2" id="KW-1185">Reference proteome</keyword>
<sequence length="218" mass="25582">MKILLKYIAILNCFALYSQVNIEPGIYITEDNLQYITIVDNDDFGYQTFIGTLPYIYYKKKRNQSFCGTHLFEIDKKGFGKYKLSDNNLILSFEKDENPLDSLNISKVPTNLNSDTTTITFEIRTYSYKELENEFLGVNIKSEDGSFNLDTGFENKKSIKIPKNKFPITFTINGLKDITFEKINEDYLALLYFNSTKMWECKKYEKMSFEFDKLKKIE</sequence>
<proteinExistence type="predicted"/>
<dbReference type="Proteomes" id="UP001597357">
    <property type="component" value="Unassembled WGS sequence"/>
</dbReference>
<protein>
    <submittedName>
        <fullName evidence="1">Uncharacterized protein</fullName>
    </submittedName>
</protein>
<reference evidence="2" key="1">
    <citation type="journal article" date="2019" name="Int. J. Syst. Evol. Microbiol.">
        <title>The Global Catalogue of Microorganisms (GCM) 10K type strain sequencing project: providing services to taxonomists for standard genome sequencing and annotation.</title>
        <authorList>
            <consortium name="The Broad Institute Genomics Platform"/>
            <consortium name="The Broad Institute Genome Sequencing Center for Infectious Disease"/>
            <person name="Wu L."/>
            <person name="Ma J."/>
        </authorList>
    </citation>
    <scope>NUCLEOTIDE SEQUENCE [LARGE SCALE GENOMIC DNA]</scope>
    <source>
        <strain evidence="2">KCTC 42255</strain>
    </source>
</reference>
<organism evidence="1 2">
    <name type="scientific">Mesonia sediminis</name>
    <dbReference type="NCBI Taxonomy" id="1703946"/>
    <lineage>
        <taxon>Bacteria</taxon>
        <taxon>Pseudomonadati</taxon>
        <taxon>Bacteroidota</taxon>
        <taxon>Flavobacteriia</taxon>
        <taxon>Flavobacteriales</taxon>
        <taxon>Flavobacteriaceae</taxon>
        <taxon>Mesonia</taxon>
    </lineage>
</organism>
<comment type="caution">
    <text evidence="1">The sequence shown here is derived from an EMBL/GenBank/DDBJ whole genome shotgun (WGS) entry which is preliminary data.</text>
</comment>
<gene>
    <name evidence="1" type="ORF">ACFSQ0_02590</name>
</gene>
<evidence type="ECO:0000313" key="2">
    <source>
        <dbReference type="Proteomes" id="UP001597357"/>
    </source>
</evidence>
<dbReference type="RefSeq" id="WP_379043700.1">
    <property type="nucleotide sequence ID" value="NZ_JBHULZ010000013.1"/>
</dbReference>
<dbReference type="EMBL" id="JBHULZ010000013">
    <property type="protein sequence ID" value="MFD2696867.1"/>
    <property type="molecule type" value="Genomic_DNA"/>
</dbReference>
<accession>A0ABW5SB09</accession>
<evidence type="ECO:0000313" key="1">
    <source>
        <dbReference type="EMBL" id="MFD2696867.1"/>
    </source>
</evidence>
<name>A0ABW5SB09_9FLAO</name>